<dbReference type="PANTHER" id="PTHR47723">
    <property type="entry name" value="OS05G0353850 PROTEIN"/>
    <property type="match status" value="1"/>
</dbReference>
<dbReference type="EMBL" id="MJEQ01000032">
    <property type="protein sequence ID" value="OIT40345.1"/>
    <property type="molecule type" value="Genomic_DNA"/>
</dbReference>
<organism evidence="2 3">
    <name type="scientific">Nicotiana attenuata</name>
    <name type="common">Coyote tobacco</name>
    <dbReference type="NCBI Taxonomy" id="49451"/>
    <lineage>
        <taxon>Eukaryota</taxon>
        <taxon>Viridiplantae</taxon>
        <taxon>Streptophyta</taxon>
        <taxon>Embryophyta</taxon>
        <taxon>Tracheophyta</taxon>
        <taxon>Spermatophyta</taxon>
        <taxon>Magnoliopsida</taxon>
        <taxon>eudicotyledons</taxon>
        <taxon>Gunneridae</taxon>
        <taxon>Pentapetalae</taxon>
        <taxon>asterids</taxon>
        <taxon>lamiids</taxon>
        <taxon>Solanales</taxon>
        <taxon>Solanaceae</taxon>
        <taxon>Nicotianoideae</taxon>
        <taxon>Nicotianeae</taxon>
        <taxon>Nicotiana</taxon>
    </lineage>
</organism>
<dbReference type="PANTHER" id="PTHR47723:SF19">
    <property type="entry name" value="POLYNUCLEOTIDYL TRANSFERASE, RIBONUCLEASE H-LIKE SUPERFAMILY PROTEIN"/>
    <property type="match status" value="1"/>
</dbReference>
<protein>
    <recommendedName>
        <fullName evidence="1">RNase H type-1 domain-containing protein</fullName>
    </recommendedName>
</protein>
<comment type="caution">
    <text evidence="2">The sequence shown here is derived from an EMBL/GenBank/DDBJ whole genome shotgun (WGS) entry which is preliminary data.</text>
</comment>
<evidence type="ECO:0000313" key="3">
    <source>
        <dbReference type="Proteomes" id="UP000187609"/>
    </source>
</evidence>
<dbReference type="Gramene" id="OIT40345">
    <property type="protein sequence ID" value="OIT40345"/>
    <property type="gene ID" value="A4A49_16308"/>
</dbReference>
<dbReference type="STRING" id="49451.A0A314LF75"/>
<dbReference type="Proteomes" id="UP000187609">
    <property type="component" value="Unassembled WGS sequence"/>
</dbReference>
<dbReference type="SUPFAM" id="SSF53098">
    <property type="entry name" value="Ribonuclease H-like"/>
    <property type="match status" value="1"/>
</dbReference>
<dbReference type="InterPro" id="IPR002156">
    <property type="entry name" value="RNaseH_domain"/>
</dbReference>
<dbReference type="InterPro" id="IPR044730">
    <property type="entry name" value="RNase_H-like_dom_plant"/>
</dbReference>
<evidence type="ECO:0000259" key="1">
    <source>
        <dbReference type="Pfam" id="PF13456"/>
    </source>
</evidence>
<name>A0A314LF75_NICAT</name>
<gene>
    <name evidence="2" type="ORF">A4A49_16308</name>
</gene>
<reference evidence="2" key="1">
    <citation type="submission" date="2016-11" db="EMBL/GenBank/DDBJ databases">
        <title>The genome of Nicotiana attenuata.</title>
        <authorList>
            <person name="Xu S."/>
            <person name="Brockmoeller T."/>
            <person name="Gaquerel E."/>
            <person name="Navarro A."/>
            <person name="Kuhl H."/>
            <person name="Gase K."/>
            <person name="Ling Z."/>
            <person name="Zhou W."/>
            <person name="Kreitzer C."/>
            <person name="Stanke M."/>
            <person name="Tang H."/>
            <person name="Lyons E."/>
            <person name="Pandey P."/>
            <person name="Pandey S.P."/>
            <person name="Timmermann B."/>
            <person name="Baldwin I.T."/>
        </authorList>
    </citation>
    <scope>NUCLEOTIDE SEQUENCE [LARGE SCALE GENOMIC DNA]</scope>
    <source>
        <strain evidence="2">UT</strain>
    </source>
</reference>
<accession>A0A314LF75</accession>
<dbReference type="InterPro" id="IPR036397">
    <property type="entry name" value="RNaseH_sf"/>
</dbReference>
<dbReference type="InterPro" id="IPR053151">
    <property type="entry name" value="RNase_H-like"/>
</dbReference>
<feature type="domain" description="RNase H type-1" evidence="1">
    <location>
        <begin position="11"/>
        <end position="130"/>
    </location>
</feature>
<proteinExistence type="predicted"/>
<keyword evidence="3" id="KW-1185">Reference proteome</keyword>
<dbReference type="GO" id="GO:0003676">
    <property type="term" value="F:nucleic acid binding"/>
    <property type="evidence" value="ECO:0007669"/>
    <property type="project" value="InterPro"/>
</dbReference>
<dbReference type="SMR" id="A0A314LF75"/>
<dbReference type="InterPro" id="IPR012337">
    <property type="entry name" value="RNaseH-like_sf"/>
</dbReference>
<dbReference type="GO" id="GO:0004523">
    <property type="term" value="F:RNA-DNA hybrid ribonuclease activity"/>
    <property type="evidence" value="ECO:0007669"/>
    <property type="project" value="InterPro"/>
</dbReference>
<sequence>MPEDGIYLFIDAGLRVERKKASICMVAMDSKGTLLHAHGSPIQFVGKAMIAEAFATRKAIERAIQNGLRKIYIFSDAKGIVDMLKRSVKASWDVEVACENIWNMTSNLEHVSFVYIPRIFDSVAHNLAQFSVFLVHGVSWGSIFPSWVVKEAVRFFEHISSFKH</sequence>
<dbReference type="AlphaFoldDB" id="A0A314LF75"/>
<dbReference type="Gene3D" id="3.30.420.10">
    <property type="entry name" value="Ribonuclease H-like superfamily/Ribonuclease H"/>
    <property type="match status" value="1"/>
</dbReference>
<dbReference type="CDD" id="cd06222">
    <property type="entry name" value="RNase_H_like"/>
    <property type="match status" value="1"/>
</dbReference>
<evidence type="ECO:0000313" key="2">
    <source>
        <dbReference type="EMBL" id="OIT40345.1"/>
    </source>
</evidence>
<dbReference type="Pfam" id="PF13456">
    <property type="entry name" value="RVT_3"/>
    <property type="match status" value="1"/>
</dbReference>